<feature type="transmembrane region" description="Helical" evidence="5">
    <location>
        <begin position="318"/>
        <end position="340"/>
    </location>
</feature>
<dbReference type="InterPro" id="IPR007016">
    <property type="entry name" value="O-antigen_ligase-rel_domated"/>
</dbReference>
<feature type="transmembrane region" description="Helical" evidence="5">
    <location>
        <begin position="71"/>
        <end position="88"/>
    </location>
</feature>
<dbReference type="KEGG" id="stax:MC45_17640"/>
<proteinExistence type="predicted"/>
<keyword evidence="7" id="KW-0614">Plasmid</keyword>
<evidence type="ECO:0000256" key="1">
    <source>
        <dbReference type="ARBA" id="ARBA00004141"/>
    </source>
</evidence>
<evidence type="ECO:0000259" key="6">
    <source>
        <dbReference type="Pfam" id="PF04932"/>
    </source>
</evidence>
<dbReference type="Proteomes" id="UP000033200">
    <property type="component" value="Plasmid STP1"/>
</dbReference>
<feature type="transmembrane region" description="Helical" evidence="5">
    <location>
        <begin position="368"/>
        <end position="389"/>
    </location>
</feature>
<dbReference type="PANTHER" id="PTHR37422">
    <property type="entry name" value="TEICHURONIC ACID BIOSYNTHESIS PROTEIN TUAE"/>
    <property type="match status" value="1"/>
</dbReference>
<protein>
    <recommendedName>
        <fullName evidence="6">O-antigen ligase-related domain-containing protein</fullName>
    </recommendedName>
</protein>
<keyword evidence="3 5" id="KW-1133">Transmembrane helix</keyword>
<dbReference type="GO" id="GO:0016020">
    <property type="term" value="C:membrane"/>
    <property type="evidence" value="ECO:0007669"/>
    <property type="project" value="UniProtKB-SubCell"/>
</dbReference>
<evidence type="ECO:0000256" key="4">
    <source>
        <dbReference type="ARBA" id="ARBA00023136"/>
    </source>
</evidence>
<evidence type="ECO:0000256" key="2">
    <source>
        <dbReference type="ARBA" id="ARBA00022692"/>
    </source>
</evidence>
<dbReference type="RefSeq" id="WP_041394019.1">
    <property type="nucleotide sequence ID" value="NZ_CP009572.1"/>
</dbReference>
<feature type="transmembrane region" description="Helical" evidence="5">
    <location>
        <begin position="274"/>
        <end position="297"/>
    </location>
</feature>
<feature type="transmembrane region" description="Helical" evidence="5">
    <location>
        <begin position="42"/>
        <end position="59"/>
    </location>
</feature>
<dbReference type="PANTHER" id="PTHR37422:SF13">
    <property type="entry name" value="LIPOPOLYSACCHARIDE BIOSYNTHESIS PROTEIN PA4999-RELATED"/>
    <property type="match status" value="1"/>
</dbReference>
<sequence>MPADQSYRSFPKPSLAFVLLCLMFVVLWVGGGASRADVFGQVVVRGAAWAILVFAAIWAERPNWRRAPAPIMILFAASLLVSVQLIPLPPNLWEALPNRSILTLPAKIAGEAQPWRPIAIVPSAALNAVSSLVVPFTILLLAIGLRKSEEDWSVGVLLALVIASTLIGLLQFTGVGFDHPLINDTPGDVNGGFANRNHFALFLAIGCLVAPVWALSGGKRWRLPVALGMVLLFVLTILATGSRAGMLLGVIALATAVPLARKRLRRTLHRAPRWLWPLVLIGLVSIVGLFVLLSVVADRAASIDRAFALDAAQDMRARGLPTVLAMIRAYFPIGAGFGGFDPIFRMFEPFELLKPSYFNHAHNDYLEVILDGGLASGLLLGAALLWWAFASVRAWRKKASVEQLGSAILLLVLVASITDYPARTPMIMAIVALSGVWLSGRWDTAK</sequence>
<organism evidence="7 8">
    <name type="scientific">Sphingomonas taxi</name>
    <dbReference type="NCBI Taxonomy" id="1549858"/>
    <lineage>
        <taxon>Bacteria</taxon>
        <taxon>Pseudomonadati</taxon>
        <taxon>Pseudomonadota</taxon>
        <taxon>Alphaproteobacteria</taxon>
        <taxon>Sphingomonadales</taxon>
        <taxon>Sphingomonadaceae</taxon>
        <taxon>Sphingomonas</taxon>
    </lineage>
</organism>
<dbReference type="eggNOG" id="COG3307">
    <property type="taxonomic scope" value="Bacteria"/>
</dbReference>
<name>A0A097ELB9_9SPHN</name>
<feature type="transmembrane region" description="Helical" evidence="5">
    <location>
        <begin position="124"/>
        <end position="145"/>
    </location>
</feature>
<dbReference type="AlphaFoldDB" id="A0A097ELB9"/>
<keyword evidence="2 5" id="KW-0812">Transmembrane</keyword>
<dbReference type="InterPro" id="IPR051533">
    <property type="entry name" value="WaaL-like"/>
</dbReference>
<dbReference type="Pfam" id="PF04932">
    <property type="entry name" value="Wzy_C"/>
    <property type="match status" value="1"/>
</dbReference>
<keyword evidence="4 5" id="KW-0472">Membrane</keyword>
<geneLocation type="plasmid" evidence="7 8">
    <name>STP1</name>
</geneLocation>
<comment type="subcellular location">
    <subcellularLocation>
        <location evidence="1">Membrane</location>
        <topology evidence="1">Multi-pass membrane protein</topology>
    </subcellularLocation>
</comment>
<feature type="transmembrane region" description="Helical" evidence="5">
    <location>
        <begin position="197"/>
        <end position="215"/>
    </location>
</feature>
<evidence type="ECO:0000313" key="8">
    <source>
        <dbReference type="Proteomes" id="UP000033200"/>
    </source>
</evidence>
<feature type="transmembrane region" description="Helical" evidence="5">
    <location>
        <begin position="152"/>
        <end position="177"/>
    </location>
</feature>
<evidence type="ECO:0000256" key="3">
    <source>
        <dbReference type="ARBA" id="ARBA00022989"/>
    </source>
</evidence>
<feature type="transmembrane region" description="Helical" evidence="5">
    <location>
        <begin position="227"/>
        <end position="254"/>
    </location>
</feature>
<evidence type="ECO:0000256" key="5">
    <source>
        <dbReference type="SAM" id="Phobius"/>
    </source>
</evidence>
<evidence type="ECO:0000313" key="7">
    <source>
        <dbReference type="EMBL" id="AIT08369.1"/>
    </source>
</evidence>
<keyword evidence="8" id="KW-1185">Reference proteome</keyword>
<dbReference type="HOGENOM" id="CLU_035700_0_0_5"/>
<accession>A0A097ELB9</accession>
<dbReference type="EMBL" id="CP009572">
    <property type="protein sequence ID" value="AIT08369.1"/>
    <property type="molecule type" value="Genomic_DNA"/>
</dbReference>
<reference evidence="7 8" key="1">
    <citation type="submission" date="2014-09" db="EMBL/GenBank/DDBJ databases">
        <title>Using Illumina technology Improving SMRT sequencing Genome Assembly by RASTools.</title>
        <authorList>
            <person name="Zhou Y."/>
            <person name="Ma T."/>
            <person name="Liu T."/>
        </authorList>
    </citation>
    <scope>NUCLEOTIDE SEQUENCE [LARGE SCALE GENOMIC DNA]</scope>
    <source>
        <strain evidence="7 8">ATCC 55669</strain>
        <plasmid evidence="8">Plasmid STP1</plasmid>
    </source>
</reference>
<gene>
    <name evidence="7" type="ORF">MC45_17640</name>
</gene>
<feature type="domain" description="O-antigen ligase-related" evidence="6">
    <location>
        <begin position="229"/>
        <end position="379"/>
    </location>
</feature>